<proteinExistence type="predicted"/>
<protein>
    <submittedName>
        <fullName evidence="2">Uncharacterized protein</fullName>
    </submittedName>
</protein>
<gene>
    <name evidence="2" type="ORF">BEWA_015640</name>
</gene>
<dbReference type="KEGG" id="beq:BEWA_015640"/>
<reference evidence="2 3" key="1">
    <citation type="journal article" date="2012" name="BMC Genomics">
        <title>Comparative genomic analysis and phylogenetic position of Theileria equi.</title>
        <authorList>
            <person name="Kappmeyer L.S."/>
            <person name="Thiagarajan M."/>
            <person name="Herndon D.R."/>
            <person name="Ramsay J.D."/>
            <person name="Caler E."/>
            <person name="Djikeng A."/>
            <person name="Gillespie J.J."/>
            <person name="Lau A.O."/>
            <person name="Roalson E.H."/>
            <person name="Silva J.C."/>
            <person name="Silva M.G."/>
            <person name="Suarez C.E."/>
            <person name="Ueti M.W."/>
            <person name="Nene V.M."/>
            <person name="Mealey R.H."/>
            <person name="Knowles D.P."/>
            <person name="Brayton K.A."/>
        </authorList>
    </citation>
    <scope>NUCLEOTIDE SEQUENCE [LARGE SCALE GENOMIC DNA]</scope>
    <source>
        <strain evidence="2 3">WA</strain>
    </source>
</reference>
<keyword evidence="1" id="KW-0175">Coiled coil</keyword>
<keyword evidence="3" id="KW-1185">Reference proteome</keyword>
<sequence>MHGTLGEINDYYENLSRLHEKLSSDMSDLTLKEMTLHRNFKHINQGFNRLAGKKKQMQDKIHELENMHSFYTEYTSNNRILDSIDASMDTALPITDHGRDCIEPADKDQSFGSSRGQFLSIESIATKLTEMLHGVNAACRFFNNNPEYFEANEYLEKYEIQKLRIFGIVKLIFKALYMDSTSLDVQKHYNTYRKIGSTLRMLTSEYGESETELLQLQMYYITGRVKMLDAHCKQNGVNESKNIEEMCKFFYTMGSLEVMIFYETFGKENGHESLKTLVSNISFYFSELSKRHVSRVKDDDEMRNALEALDRNMILPVKESENSTVLNPLLSSAKVTYKAIESLLLKIIHREISTKIKGYDKKVYASLYLDNSYNAQEDKILKWVYEKYGCKSSYFYPPVLYAVGIIEINFRFLSEGSVATLVSSVINSLRPALLDLQLIIRKLDIDKRLCKINEEIFLFRNLHFLISSVDERYRDIHQLFGLQAENSKRQLVSGIVDFLCCDFISFSRQTKEHDEQLYNSEISTLHSKICEKLPKIKQCLKKQAEDSYEEVIDSVIDGVELIVAEYAEEFGAKCDINRGDFVQEVGEEYVGYLLDV</sequence>
<dbReference type="RefSeq" id="XP_004832455.1">
    <property type="nucleotide sequence ID" value="XM_004832398.1"/>
</dbReference>
<dbReference type="eggNOG" id="ENOG502QXP7">
    <property type="taxonomic scope" value="Eukaryota"/>
</dbReference>
<feature type="coiled-coil region" evidence="1">
    <location>
        <begin position="12"/>
        <end position="67"/>
    </location>
</feature>
<dbReference type="GeneID" id="15802667"/>
<organism evidence="2 3">
    <name type="scientific">Theileria equi strain WA</name>
    <dbReference type="NCBI Taxonomy" id="1537102"/>
    <lineage>
        <taxon>Eukaryota</taxon>
        <taxon>Sar</taxon>
        <taxon>Alveolata</taxon>
        <taxon>Apicomplexa</taxon>
        <taxon>Aconoidasida</taxon>
        <taxon>Piroplasmida</taxon>
        <taxon>Theileriidae</taxon>
        <taxon>Theileria</taxon>
    </lineage>
</organism>
<dbReference type="OrthoDB" id="361801at2759"/>
<dbReference type="AlphaFoldDB" id="L1LCV4"/>
<dbReference type="VEuPathDB" id="PiroplasmaDB:BEWA_015640"/>
<name>L1LCV4_THEEQ</name>
<evidence type="ECO:0000313" key="2">
    <source>
        <dbReference type="EMBL" id="EKX73003.1"/>
    </source>
</evidence>
<dbReference type="Proteomes" id="UP000031512">
    <property type="component" value="Unassembled WGS sequence"/>
</dbReference>
<dbReference type="EMBL" id="ACOU01000004">
    <property type="protein sequence ID" value="EKX73003.1"/>
    <property type="molecule type" value="Genomic_DNA"/>
</dbReference>
<evidence type="ECO:0000256" key="1">
    <source>
        <dbReference type="SAM" id="Coils"/>
    </source>
</evidence>
<comment type="caution">
    <text evidence="2">The sequence shown here is derived from an EMBL/GenBank/DDBJ whole genome shotgun (WGS) entry which is preliminary data.</text>
</comment>
<accession>L1LCV4</accession>
<evidence type="ECO:0000313" key="3">
    <source>
        <dbReference type="Proteomes" id="UP000031512"/>
    </source>
</evidence>